<sequence length="70" mass="7450">MGNGYKNVTEGAGVGFDLRFVVFSPLLDKCYSGKGKTQRRFGSKPAPAPGKGVGRGHLKPCLLEILGEKL</sequence>
<evidence type="ECO:0000256" key="1">
    <source>
        <dbReference type="SAM" id="MobiDB-lite"/>
    </source>
</evidence>
<keyword evidence="3" id="KW-1185">Reference proteome</keyword>
<feature type="region of interest" description="Disordered" evidence="1">
    <location>
        <begin position="34"/>
        <end position="54"/>
    </location>
</feature>
<evidence type="ECO:0000313" key="2">
    <source>
        <dbReference type="EMBL" id="GGH87761.1"/>
    </source>
</evidence>
<dbReference type="EMBL" id="BMDD01000011">
    <property type="protein sequence ID" value="GGH87761.1"/>
    <property type="molecule type" value="Genomic_DNA"/>
</dbReference>
<accession>A0ABQ2A7R1</accession>
<proteinExistence type="predicted"/>
<reference evidence="3" key="1">
    <citation type="journal article" date="2019" name="Int. J. Syst. Evol. Microbiol.">
        <title>The Global Catalogue of Microorganisms (GCM) 10K type strain sequencing project: providing services to taxonomists for standard genome sequencing and annotation.</title>
        <authorList>
            <consortium name="The Broad Institute Genomics Platform"/>
            <consortium name="The Broad Institute Genome Sequencing Center for Infectious Disease"/>
            <person name="Wu L."/>
            <person name="Ma J."/>
        </authorList>
    </citation>
    <scope>NUCLEOTIDE SEQUENCE [LARGE SCALE GENOMIC DNA]</scope>
    <source>
        <strain evidence="3">CCM 8702</strain>
    </source>
</reference>
<dbReference type="Proteomes" id="UP000605427">
    <property type="component" value="Unassembled WGS sequence"/>
</dbReference>
<protein>
    <submittedName>
        <fullName evidence="2">Uncharacterized protein</fullName>
    </submittedName>
</protein>
<organism evidence="2 3">
    <name type="scientific">Saccharibacillus endophyticus</name>
    <dbReference type="NCBI Taxonomy" id="2060666"/>
    <lineage>
        <taxon>Bacteria</taxon>
        <taxon>Bacillati</taxon>
        <taxon>Bacillota</taxon>
        <taxon>Bacilli</taxon>
        <taxon>Bacillales</taxon>
        <taxon>Paenibacillaceae</taxon>
        <taxon>Saccharibacillus</taxon>
    </lineage>
</organism>
<comment type="caution">
    <text evidence="2">The sequence shown here is derived from an EMBL/GenBank/DDBJ whole genome shotgun (WGS) entry which is preliminary data.</text>
</comment>
<gene>
    <name evidence="2" type="ORF">GCM10007362_50650</name>
</gene>
<name>A0ABQ2A7R1_9BACL</name>
<evidence type="ECO:0000313" key="3">
    <source>
        <dbReference type="Proteomes" id="UP000605427"/>
    </source>
</evidence>